<dbReference type="EMBL" id="NFLJ01000072">
    <property type="protein sequence ID" value="OUQ29906.1"/>
    <property type="molecule type" value="Genomic_DNA"/>
</dbReference>
<keyword evidence="1" id="KW-0812">Transmembrane</keyword>
<feature type="transmembrane region" description="Helical" evidence="1">
    <location>
        <begin position="154"/>
        <end position="175"/>
    </location>
</feature>
<feature type="transmembrane region" description="Helical" evidence="1">
    <location>
        <begin position="90"/>
        <end position="108"/>
    </location>
</feature>
<protein>
    <submittedName>
        <fullName evidence="2">Uncharacterized protein</fullName>
    </submittedName>
</protein>
<evidence type="ECO:0000256" key="1">
    <source>
        <dbReference type="SAM" id="Phobius"/>
    </source>
</evidence>
<organism evidence="2 3">
    <name type="scientific">Massilimicrobiota timonensis</name>
    <dbReference type="NCBI Taxonomy" id="1776392"/>
    <lineage>
        <taxon>Bacteria</taxon>
        <taxon>Bacillati</taxon>
        <taxon>Bacillota</taxon>
        <taxon>Erysipelotrichia</taxon>
        <taxon>Erysipelotrichales</taxon>
        <taxon>Erysipelotrichaceae</taxon>
        <taxon>Massilimicrobiota</taxon>
    </lineage>
</organism>
<dbReference type="Proteomes" id="UP000195305">
    <property type="component" value="Unassembled WGS sequence"/>
</dbReference>
<feature type="transmembrane region" description="Helical" evidence="1">
    <location>
        <begin position="50"/>
        <end position="70"/>
    </location>
</feature>
<sequence length="192" mass="23194">MPDYDVIIDMAKYFQVNVDEILNGERQVTQQKSRFLKNKYAIMNNMNYHVVNFVFNIVSILMIIIAYNQGWYGQVTEDFLHILLEFGKSFFFDPIIIIFVIVMLLLLLKHLKTHFQYMQETIAINLIIYNMIFIPIIIALSGFIYFLVFYVYESAWLVAFVNIFLNMFLFHWLYVMRFHNEVDRIWTYQKKS</sequence>
<keyword evidence="1" id="KW-1133">Transmembrane helix</keyword>
<gene>
    <name evidence="2" type="ORF">B5E75_13965</name>
</gene>
<keyword evidence="3" id="KW-1185">Reference proteome</keyword>
<keyword evidence="1" id="KW-0472">Membrane</keyword>
<comment type="caution">
    <text evidence="2">The sequence shown here is derived from an EMBL/GenBank/DDBJ whole genome shotgun (WGS) entry which is preliminary data.</text>
</comment>
<evidence type="ECO:0000313" key="3">
    <source>
        <dbReference type="Proteomes" id="UP000195305"/>
    </source>
</evidence>
<name>A0A1Y4SJ41_9FIRM</name>
<evidence type="ECO:0000313" key="2">
    <source>
        <dbReference type="EMBL" id="OUQ29906.1"/>
    </source>
</evidence>
<proteinExistence type="predicted"/>
<accession>A0A1Y4SJ41</accession>
<reference evidence="2 3" key="1">
    <citation type="journal article" date="2018" name="BMC Genomics">
        <title>Whole genome sequencing and function prediction of 133 gut anaerobes isolated from chicken caecum in pure cultures.</title>
        <authorList>
            <person name="Medvecky M."/>
            <person name="Cejkova D."/>
            <person name="Polansky O."/>
            <person name="Karasova D."/>
            <person name="Kubasova T."/>
            <person name="Cizek A."/>
            <person name="Rychlik I."/>
        </authorList>
    </citation>
    <scope>NUCLEOTIDE SEQUENCE [LARGE SCALE GENOMIC DNA]</scope>
    <source>
        <strain evidence="2 3">An13</strain>
    </source>
</reference>
<dbReference type="AlphaFoldDB" id="A0A1Y4SJ41"/>
<feature type="transmembrane region" description="Helical" evidence="1">
    <location>
        <begin position="128"/>
        <end position="148"/>
    </location>
</feature>